<gene>
    <name evidence="1" type="ORF">FSB64_21875</name>
</gene>
<evidence type="ECO:0000313" key="2">
    <source>
        <dbReference type="Proteomes" id="UP000821598"/>
    </source>
</evidence>
<reference evidence="1 2" key="1">
    <citation type="submission" date="2019-08" db="EMBL/GenBank/DDBJ databases">
        <title>Paraburkholderia simonii sp. nov. and P. youngii sp. nov. Brazilian and Mexican Mimosa-associated rhizobia.</title>
        <authorList>
            <person name="Mavima L."/>
            <person name="Beukes C.W."/>
            <person name="Palmer M."/>
            <person name="De Meyer S.E."/>
            <person name="James E.K."/>
            <person name="Maluk M."/>
            <person name="Avontuur J.R."/>
            <person name="Chan W.Y."/>
            <person name="Venter S.N."/>
            <person name="Steenkamp E.T."/>
        </authorList>
    </citation>
    <scope>NUCLEOTIDE SEQUENCE [LARGE SCALE GENOMIC DNA]</scope>
    <source>
        <strain evidence="1 2">JPY454</strain>
    </source>
</reference>
<organism evidence="1 2">
    <name type="scientific">Paraburkholderia youngii</name>
    <dbReference type="NCBI Taxonomy" id="2782701"/>
    <lineage>
        <taxon>Bacteria</taxon>
        <taxon>Pseudomonadati</taxon>
        <taxon>Pseudomonadota</taxon>
        <taxon>Betaproteobacteria</taxon>
        <taxon>Burkholderiales</taxon>
        <taxon>Burkholderiaceae</taxon>
        <taxon>Paraburkholderia</taxon>
    </lineage>
</organism>
<comment type="caution">
    <text evidence="1">The sequence shown here is derived from an EMBL/GenBank/DDBJ whole genome shotgun (WGS) entry which is preliminary data.</text>
</comment>
<dbReference type="Proteomes" id="UP000821598">
    <property type="component" value="Unassembled WGS sequence"/>
</dbReference>
<dbReference type="RefSeq" id="WP_176367829.1">
    <property type="nucleotide sequence ID" value="NZ_VOMC01000023.1"/>
</dbReference>
<dbReference type="EMBL" id="VOMC01000023">
    <property type="protein sequence ID" value="NVI06368.1"/>
    <property type="molecule type" value="Genomic_DNA"/>
</dbReference>
<sequence>MNAHAYIQYADVPDSLAASSKQHVDSATQAKVIAFDGCPLCGQFEVLDDNRIQIEFPFPRGAELRGALVDWLMHWGIHFTVVM</sequence>
<accession>A0ABX2NPI4</accession>
<keyword evidence="2" id="KW-1185">Reference proteome</keyword>
<proteinExistence type="predicted"/>
<protein>
    <submittedName>
        <fullName evidence="1">Phage portal protein</fullName>
    </submittedName>
</protein>
<evidence type="ECO:0000313" key="1">
    <source>
        <dbReference type="EMBL" id="NVI06368.1"/>
    </source>
</evidence>
<name>A0ABX2NPI4_9BURK</name>